<dbReference type="Pfam" id="PF00582">
    <property type="entry name" value="Usp"/>
    <property type="match status" value="1"/>
</dbReference>
<feature type="region of interest" description="Disordered" evidence="1">
    <location>
        <begin position="255"/>
        <end position="384"/>
    </location>
</feature>
<evidence type="ECO:0000256" key="1">
    <source>
        <dbReference type="SAM" id="MobiDB-lite"/>
    </source>
</evidence>
<dbReference type="PRINTS" id="PR01438">
    <property type="entry name" value="UNVRSLSTRESS"/>
</dbReference>
<accession>A0A8E2F2P9</accession>
<dbReference type="CDD" id="cd23659">
    <property type="entry name" value="USP_At3g01520-like"/>
    <property type="match status" value="1"/>
</dbReference>
<evidence type="ECO:0000313" key="3">
    <source>
        <dbReference type="EMBL" id="OCL09462.1"/>
    </source>
</evidence>
<dbReference type="InterPro" id="IPR006015">
    <property type="entry name" value="Universal_stress_UspA"/>
</dbReference>
<dbReference type="SUPFAM" id="SSF52402">
    <property type="entry name" value="Adenine nucleotide alpha hydrolases-like"/>
    <property type="match status" value="1"/>
</dbReference>
<dbReference type="Gene3D" id="3.40.50.620">
    <property type="entry name" value="HUPs"/>
    <property type="match status" value="1"/>
</dbReference>
<gene>
    <name evidence="3" type="ORF">AOQ84DRAFT_291203</name>
</gene>
<evidence type="ECO:0000313" key="4">
    <source>
        <dbReference type="Proteomes" id="UP000250140"/>
    </source>
</evidence>
<dbReference type="PANTHER" id="PTHR47815:SF1">
    <property type="entry name" value="UNIVERSAL STRESS PROTEIN A FAMILY PROTEIN C25B2.10"/>
    <property type="match status" value="1"/>
</dbReference>
<dbReference type="InterPro" id="IPR014729">
    <property type="entry name" value="Rossmann-like_a/b/a_fold"/>
</dbReference>
<organism evidence="3 4">
    <name type="scientific">Glonium stellatum</name>
    <dbReference type="NCBI Taxonomy" id="574774"/>
    <lineage>
        <taxon>Eukaryota</taxon>
        <taxon>Fungi</taxon>
        <taxon>Dikarya</taxon>
        <taxon>Ascomycota</taxon>
        <taxon>Pezizomycotina</taxon>
        <taxon>Dothideomycetes</taxon>
        <taxon>Pleosporomycetidae</taxon>
        <taxon>Gloniales</taxon>
        <taxon>Gloniaceae</taxon>
        <taxon>Glonium</taxon>
    </lineage>
</organism>
<feature type="compositionally biased region" description="Polar residues" evidence="1">
    <location>
        <begin position="325"/>
        <end position="334"/>
    </location>
</feature>
<dbReference type="OrthoDB" id="843225at2759"/>
<reference evidence="3 4" key="1">
    <citation type="journal article" date="2016" name="Nat. Commun.">
        <title>Ectomycorrhizal ecology is imprinted in the genome of the dominant symbiotic fungus Cenococcum geophilum.</title>
        <authorList>
            <consortium name="DOE Joint Genome Institute"/>
            <person name="Peter M."/>
            <person name="Kohler A."/>
            <person name="Ohm R.A."/>
            <person name="Kuo A."/>
            <person name="Krutzmann J."/>
            <person name="Morin E."/>
            <person name="Arend M."/>
            <person name="Barry K.W."/>
            <person name="Binder M."/>
            <person name="Choi C."/>
            <person name="Clum A."/>
            <person name="Copeland A."/>
            <person name="Grisel N."/>
            <person name="Haridas S."/>
            <person name="Kipfer T."/>
            <person name="LaButti K."/>
            <person name="Lindquist E."/>
            <person name="Lipzen A."/>
            <person name="Maire R."/>
            <person name="Meier B."/>
            <person name="Mihaltcheva S."/>
            <person name="Molinier V."/>
            <person name="Murat C."/>
            <person name="Poggeler S."/>
            <person name="Quandt C.A."/>
            <person name="Sperisen C."/>
            <person name="Tritt A."/>
            <person name="Tisserant E."/>
            <person name="Crous P.W."/>
            <person name="Henrissat B."/>
            <person name="Nehls U."/>
            <person name="Egli S."/>
            <person name="Spatafora J.W."/>
            <person name="Grigoriev I.V."/>
            <person name="Martin F.M."/>
        </authorList>
    </citation>
    <scope>NUCLEOTIDE SEQUENCE [LARGE SCALE GENOMIC DNA]</scope>
    <source>
        <strain evidence="3 4">CBS 207.34</strain>
    </source>
</reference>
<protein>
    <submittedName>
        <fullName evidence="3">Adenine nucleotide alpha hydrolases-like protein</fullName>
    </submittedName>
</protein>
<dbReference type="InterPro" id="IPR006016">
    <property type="entry name" value="UspA"/>
</dbReference>
<name>A0A8E2F2P9_9PEZI</name>
<feature type="domain" description="UspA" evidence="2">
    <location>
        <begin position="34"/>
        <end position="171"/>
    </location>
</feature>
<evidence type="ECO:0000259" key="2">
    <source>
        <dbReference type="Pfam" id="PF00582"/>
    </source>
</evidence>
<feature type="non-terminal residue" evidence="3">
    <location>
        <position position="1"/>
    </location>
</feature>
<proteinExistence type="predicted"/>
<keyword evidence="3" id="KW-0378">Hydrolase</keyword>
<keyword evidence="4" id="KW-1185">Reference proteome</keyword>
<dbReference type="PANTHER" id="PTHR47815">
    <property type="entry name" value="UNIVERSAL STRESS PROTEIN A FAMILY PROTEIN C25B2.10"/>
    <property type="match status" value="1"/>
</dbReference>
<dbReference type="EMBL" id="KV749433">
    <property type="protein sequence ID" value="OCL09462.1"/>
    <property type="molecule type" value="Genomic_DNA"/>
</dbReference>
<dbReference type="AlphaFoldDB" id="A0A8E2F2P9"/>
<dbReference type="Proteomes" id="UP000250140">
    <property type="component" value="Unassembled WGS sequence"/>
</dbReference>
<sequence>VSFDTFDKPADFIEENSFTLITKHKDYEYTKRSRTFLCGLDSNDYSEYALEWLIDELVDDGDEIVCLRVVEKDSNIAADPSVEQGRYRRDAEHLMKQIQAKNVENKAINLILEFSVGKVNKVIDEMINLYEPAILIVGTRGRSLGGFQGLLPGSVSKYCLQHSPVPVIVVRPNSKRAKAKRKRYLDPNRHGYKDILDKSGSQGGHVLDLSHRNSLIEEESQPASEDEAAAVAAAIGYRPHLDPSPLANIESAPLEEIEPASPDSPDSIRSGYTGGDSSPEDIRSLGVVMKSPELQNLDSPPESDVSSSEEDVDEDGGVSMDPDSSVPSETSTHVSNDKDEDVNSVPPDESSLITEEGDQLTENVRPNPVESDKTDSTHVEKPKQ</sequence>
<dbReference type="GO" id="GO:0016787">
    <property type="term" value="F:hydrolase activity"/>
    <property type="evidence" value="ECO:0007669"/>
    <property type="project" value="UniProtKB-KW"/>
</dbReference>
<feature type="compositionally biased region" description="Basic and acidic residues" evidence="1">
    <location>
        <begin position="370"/>
        <end position="384"/>
    </location>
</feature>
<feature type="compositionally biased region" description="Acidic residues" evidence="1">
    <location>
        <begin position="307"/>
        <end position="316"/>
    </location>
</feature>